<name>A0A918GV03_9PSEU</name>
<evidence type="ECO:0000313" key="3">
    <source>
        <dbReference type="EMBL" id="GGS60104.1"/>
    </source>
</evidence>
<proteinExistence type="predicted"/>
<dbReference type="InterPro" id="IPR050523">
    <property type="entry name" value="AKR_Detox_Biosynth"/>
</dbReference>
<reference evidence="3" key="1">
    <citation type="journal article" date="2014" name="Int. J. Syst. Evol. Microbiol.">
        <title>Complete genome sequence of Corynebacterium casei LMG S-19264T (=DSM 44701T), isolated from a smear-ripened cheese.</title>
        <authorList>
            <consortium name="US DOE Joint Genome Institute (JGI-PGF)"/>
            <person name="Walter F."/>
            <person name="Albersmeier A."/>
            <person name="Kalinowski J."/>
            <person name="Ruckert C."/>
        </authorList>
    </citation>
    <scope>NUCLEOTIDE SEQUENCE</scope>
    <source>
        <strain evidence="3">JCM 3276</strain>
    </source>
</reference>
<dbReference type="PANTHER" id="PTHR43364">
    <property type="entry name" value="NADH-SPECIFIC METHYLGLYOXAL REDUCTASE-RELATED"/>
    <property type="match status" value="1"/>
</dbReference>
<dbReference type="CDD" id="cd19086">
    <property type="entry name" value="AKR_AKR11C1"/>
    <property type="match status" value="1"/>
</dbReference>
<accession>A0A918GV03</accession>
<dbReference type="Gene3D" id="3.20.20.100">
    <property type="entry name" value="NADP-dependent oxidoreductase domain"/>
    <property type="match status" value="1"/>
</dbReference>
<organism evidence="3 4">
    <name type="scientific">Actinokineospora fastidiosa</name>
    <dbReference type="NCBI Taxonomy" id="1816"/>
    <lineage>
        <taxon>Bacteria</taxon>
        <taxon>Bacillati</taxon>
        <taxon>Actinomycetota</taxon>
        <taxon>Actinomycetes</taxon>
        <taxon>Pseudonocardiales</taxon>
        <taxon>Pseudonocardiaceae</taxon>
        <taxon>Actinokineospora</taxon>
    </lineage>
</organism>
<keyword evidence="4" id="KW-1185">Reference proteome</keyword>
<dbReference type="GO" id="GO:0005829">
    <property type="term" value="C:cytosol"/>
    <property type="evidence" value="ECO:0007669"/>
    <property type="project" value="TreeGrafter"/>
</dbReference>
<sequence length="327" mass="35246">MGNSGIEVSALGMGCWAIGGPMRLGDLEVGWGAVDDDESVRAIHAAMAAGVTLFDTAANYGTGHSERVLGRALAGRRSEAVLATKFGHRIDESARLILDVAVEPEDVRASCEASMRRLGTDYLDLFQLHVGDLDPARADDVRDTLESLVAEGSIRAYGWSTDDVDRARRFAGTGTCAAIQHTLNVMQDDPEMLALCERTGMASIARSPLGMGVLTGKFRAGDRLPDDDVRAQRLEWMAYFRDGRPNEQWLTRLSLIRDVLTSGGRTLAQGALAWLWARSPVTIPIPGIRTVRQAEENAGAMAFGPLTNAELAEIDRLSAPVAGDLVR</sequence>
<evidence type="ECO:0000259" key="2">
    <source>
        <dbReference type="Pfam" id="PF00248"/>
    </source>
</evidence>
<dbReference type="Proteomes" id="UP000660680">
    <property type="component" value="Unassembled WGS sequence"/>
</dbReference>
<dbReference type="PANTHER" id="PTHR43364:SF4">
    <property type="entry name" value="NAD(P)-LINKED OXIDOREDUCTASE SUPERFAMILY PROTEIN"/>
    <property type="match status" value="1"/>
</dbReference>
<protein>
    <submittedName>
        <fullName evidence="3">Oxidoreductase</fullName>
    </submittedName>
</protein>
<dbReference type="SUPFAM" id="SSF51430">
    <property type="entry name" value="NAD(P)-linked oxidoreductase"/>
    <property type="match status" value="1"/>
</dbReference>
<gene>
    <name evidence="3" type="ORF">GCM10010171_63770</name>
</gene>
<keyword evidence="1" id="KW-0560">Oxidoreductase</keyword>
<evidence type="ECO:0000313" key="4">
    <source>
        <dbReference type="Proteomes" id="UP000660680"/>
    </source>
</evidence>
<dbReference type="EMBL" id="BMRB01000012">
    <property type="protein sequence ID" value="GGS60104.1"/>
    <property type="molecule type" value="Genomic_DNA"/>
</dbReference>
<dbReference type="InterPro" id="IPR036812">
    <property type="entry name" value="NAD(P)_OxRdtase_dom_sf"/>
</dbReference>
<feature type="domain" description="NADP-dependent oxidoreductase" evidence="2">
    <location>
        <begin position="13"/>
        <end position="318"/>
    </location>
</feature>
<evidence type="ECO:0000256" key="1">
    <source>
        <dbReference type="ARBA" id="ARBA00023002"/>
    </source>
</evidence>
<dbReference type="Pfam" id="PF00248">
    <property type="entry name" value="Aldo_ket_red"/>
    <property type="match status" value="1"/>
</dbReference>
<comment type="caution">
    <text evidence="3">The sequence shown here is derived from an EMBL/GenBank/DDBJ whole genome shotgun (WGS) entry which is preliminary data.</text>
</comment>
<dbReference type="InterPro" id="IPR023210">
    <property type="entry name" value="NADP_OxRdtase_dom"/>
</dbReference>
<dbReference type="GO" id="GO:0016491">
    <property type="term" value="F:oxidoreductase activity"/>
    <property type="evidence" value="ECO:0007669"/>
    <property type="project" value="UniProtKB-KW"/>
</dbReference>
<dbReference type="AlphaFoldDB" id="A0A918GV03"/>
<reference evidence="3" key="2">
    <citation type="submission" date="2020-09" db="EMBL/GenBank/DDBJ databases">
        <authorList>
            <person name="Sun Q."/>
            <person name="Ohkuma M."/>
        </authorList>
    </citation>
    <scope>NUCLEOTIDE SEQUENCE</scope>
    <source>
        <strain evidence="3">JCM 3276</strain>
    </source>
</reference>